<sequence length="59" mass="6751">MLPKSLRMRDGTFPLIKKLNMLISLSDNCENIVKCCKYTQKLNNPIIVENSIVTLVNEI</sequence>
<dbReference type="Proteomes" id="UP000029867">
    <property type="component" value="Unassembled WGS sequence"/>
</dbReference>
<protein>
    <submittedName>
        <fullName evidence="2">Uncharacterized protein</fullName>
    </submittedName>
</protein>
<accession>A0A099NN63</accession>
<dbReference type="AlphaFoldDB" id="A0A099NN63"/>
<name>A0A099NN63_PICKU</name>
<reference evidence="3" key="1">
    <citation type="journal article" date="2014" name="Microb. Cell Fact.">
        <title>Exploiting Issatchenkia orientalis SD108 for succinic acid production.</title>
        <authorList>
            <person name="Xiao H."/>
            <person name="Shao Z."/>
            <person name="Jiang Y."/>
            <person name="Dole S."/>
            <person name="Zhao H."/>
        </authorList>
    </citation>
    <scope>NUCLEOTIDE SEQUENCE [LARGE SCALE GENOMIC DNA]</scope>
    <source>
        <strain evidence="3">SD108</strain>
    </source>
</reference>
<dbReference type="HOGENOM" id="CLU_2961096_0_0_1"/>
<reference evidence="2" key="2">
    <citation type="submission" date="2014-08" db="EMBL/GenBank/DDBJ databases">
        <title>Exploiting Issatchenkia orientalis SD108 for Succinic Acid Production.</title>
        <authorList>
            <person name="Xiao H."/>
            <person name="Shao Z."/>
            <person name="Jiang Y."/>
            <person name="Dole S."/>
            <person name="Zhao H."/>
        </authorList>
    </citation>
    <scope>NUCLEOTIDE SEQUENCE [LARGE SCALE GENOMIC DNA]</scope>
    <source>
        <strain evidence="2">SD108</strain>
    </source>
</reference>
<proteinExistence type="predicted"/>
<dbReference type="EMBL" id="JQFK01001841">
    <property type="protein sequence ID" value="KGK34238.1"/>
    <property type="molecule type" value="Genomic_DNA"/>
</dbReference>
<comment type="caution">
    <text evidence="2">The sequence shown here is derived from an EMBL/GenBank/DDBJ whole genome shotgun (WGS) entry which is preliminary data.</text>
</comment>
<evidence type="ECO:0000313" key="2">
    <source>
        <dbReference type="EMBL" id="KGK34238.1"/>
    </source>
</evidence>
<organism evidence="2 3">
    <name type="scientific">Pichia kudriavzevii</name>
    <name type="common">Yeast</name>
    <name type="synonym">Issatchenkia orientalis</name>
    <dbReference type="NCBI Taxonomy" id="4909"/>
    <lineage>
        <taxon>Eukaryota</taxon>
        <taxon>Fungi</taxon>
        <taxon>Dikarya</taxon>
        <taxon>Ascomycota</taxon>
        <taxon>Saccharomycotina</taxon>
        <taxon>Pichiomycetes</taxon>
        <taxon>Pichiales</taxon>
        <taxon>Pichiaceae</taxon>
        <taxon>Pichia</taxon>
    </lineage>
</organism>
<evidence type="ECO:0000313" key="3">
    <source>
        <dbReference type="Proteomes" id="UP000029867"/>
    </source>
</evidence>
<gene>
    <name evidence="2" type="ORF">JL09_g6593</name>
    <name evidence="1" type="ORF">JL09_g6594</name>
</gene>
<evidence type="ECO:0000313" key="1">
    <source>
        <dbReference type="EMBL" id="KGK34009.1"/>
    </source>
</evidence>
<dbReference type="EMBL" id="JQFK01001842">
    <property type="protein sequence ID" value="KGK34009.1"/>
    <property type="molecule type" value="Genomic_DNA"/>
</dbReference>